<reference evidence="3" key="1">
    <citation type="journal article" date="2019" name="Int. J. Syst. Evol. Microbiol.">
        <title>The Global Catalogue of Microorganisms (GCM) 10K type strain sequencing project: providing services to taxonomists for standard genome sequencing and annotation.</title>
        <authorList>
            <consortium name="The Broad Institute Genomics Platform"/>
            <consortium name="The Broad Institute Genome Sequencing Center for Infectious Disease"/>
            <person name="Wu L."/>
            <person name="Ma J."/>
        </authorList>
    </citation>
    <scope>NUCLEOTIDE SEQUENCE [LARGE SCALE GENOMIC DNA]</scope>
    <source>
        <strain evidence="3">JCM 9371</strain>
    </source>
</reference>
<protein>
    <submittedName>
        <fullName evidence="2">Uncharacterized protein</fullName>
    </submittedName>
</protein>
<evidence type="ECO:0000313" key="2">
    <source>
        <dbReference type="EMBL" id="MFD0686677.1"/>
    </source>
</evidence>
<gene>
    <name evidence="2" type="ORF">ACFQZM_19410</name>
</gene>
<dbReference type="EMBL" id="JBHTGP010000011">
    <property type="protein sequence ID" value="MFD0686677.1"/>
    <property type="molecule type" value="Genomic_DNA"/>
</dbReference>
<dbReference type="SUPFAM" id="SSF50969">
    <property type="entry name" value="YVTN repeat-like/Quinoprotein amine dehydrogenase"/>
    <property type="match status" value="1"/>
</dbReference>
<keyword evidence="1" id="KW-0472">Membrane</keyword>
<dbReference type="RefSeq" id="WP_131761974.1">
    <property type="nucleotide sequence ID" value="NZ_CAACUY010000200.1"/>
</dbReference>
<dbReference type="InterPro" id="IPR015943">
    <property type="entry name" value="WD40/YVTN_repeat-like_dom_sf"/>
</dbReference>
<keyword evidence="3" id="KW-1185">Reference proteome</keyword>
<sequence length="377" mass="40463">MRIEHRLRDAAREEMVRVGQEDLRPLELPRHRSRPSWRRLVPAVAVPAAVALTLVFAHLPGREANPPPLSGGDGPPYFVTLPAGAATAGAAVHDAVTGRKTAEIPARGGYAQVAAAGDRRTFFLAEDEGPRCSVRVDRVRLAGDGTVAARSAVPGRFPFDVTAGRMAVSEDGERLAFGGGVSMRSVPQIDERDCGQPNGITVVETRSGARRVWKVPPNPEYEPVENASPWWGADGRTLYFLAAFADSAVEVMALDTRAGGSDLATAADVVFPARWGEMKATGLLHATPDGRTFTVVVCDRRERCGVEDVAAFTGRRVRRVAALPPADWTLVSPDATGRHMIALIAPGEDERIIAGRIDDGYFRRLKDYSGDAGAAAW</sequence>
<proteinExistence type="predicted"/>
<dbReference type="Gene3D" id="2.130.10.10">
    <property type="entry name" value="YVTN repeat-like/Quinoprotein amine dehydrogenase"/>
    <property type="match status" value="1"/>
</dbReference>
<accession>A0ABW2XP91</accession>
<organism evidence="2 3">
    <name type="scientific">Actinomadura fibrosa</name>
    <dbReference type="NCBI Taxonomy" id="111802"/>
    <lineage>
        <taxon>Bacteria</taxon>
        <taxon>Bacillati</taxon>
        <taxon>Actinomycetota</taxon>
        <taxon>Actinomycetes</taxon>
        <taxon>Streptosporangiales</taxon>
        <taxon>Thermomonosporaceae</taxon>
        <taxon>Actinomadura</taxon>
    </lineage>
</organism>
<dbReference type="InterPro" id="IPR011044">
    <property type="entry name" value="Quino_amine_DH_bsu"/>
</dbReference>
<evidence type="ECO:0000313" key="3">
    <source>
        <dbReference type="Proteomes" id="UP001597063"/>
    </source>
</evidence>
<dbReference type="Proteomes" id="UP001597063">
    <property type="component" value="Unassembled WGS sequence"/>
</dbReference>
<keyword evidence="1" id="KW-0812">Transmembrane</keyword>
<name>A0ABW2XP91_9ACTN</name>
<evidence type="ECO:0000256" key="1">
    <source>
        <dbReference type="SAM" id="Phobius"/>
    </source>
</evidence>
<comment type="caution">
    <text evidence="2">The sequence shown here is derived from an EMBL/GenBank/DDBJ whole genome shotgun (WGS) entry which is preliminary data.</text>
</comment>
<keyword evidence="1" id="KW-1133">Transmembrane helix</keyword>
<feature type="transmembrane region" description="Helical" evidence="1">
    <location>
        <begin position="40"/>
        <end position="59"/>
    </location>
</feature>